<dbReference type="GO" id="GO:0022857">
    <property type="term" value="F:transmembrane transporter activity"/>
    <property type="evidence" value="ECO:0007669"/>
    <property type="project" value="InterPro"/>
</dbReference>
<evidence type="ECO:0000256" key="5">
    <source>
        <dbReference type="ARBA" id="ARBA00022970"/>
    </source>
</evidence>
<comment type="subcellular location">
    <subcellularLocation>
        <location evidence="1 8">Cell membrane</location>
        <topology evidence="1 8">Multi-pass membrane protein</topology>
    </subcellularLocation>
</comment>
<comment type="similarity">
    <text evidence="8">Belongs to the binding-protein-dependent transport system permease family.</text>
</comment>
<dbReference type="SUPFAM" id="SSF161098">
    <property type="entry name" value="MetI-like"/>
    <property type="match status" value="1"/>
</dbReference>
<keyword evidence="6 8" id="KW-1133">Transmembrane helix</keyword>
<keyword evidence="7 8" id="KW-0472">Membrane</keyword>
<keyword evidence="5" id="KW-0029">Amino-acid transport</keyword>
<keyword evidence="4 8" id="KW-0812">Transmembrane</keyword>
<comment type="caution">
    <text evidence="10">The sequence shown here is derived from an EMBL/GenBank/DDBJ whole genome shotgun (WGS) entry which is preliminary data.</text>
</comment>
<feature type="domain" description="ABC transmembrane type-1" evidence="9">
    <location>
        <begin position="19"/>
        <end position="207"/>
    </location>
</feature>
<feature type="transmembrane region" description="Helical" evidence="8">
    <location>
        <begin position="186"/>
        <end position="210"/>
    </location>
</feature>
<reference evidence="10 11" key="1">
    <citation type="submission" date="2019-01" db="EMBL/GenBank/DDBJ databases">
        <title>Bacillus sp. M5HDSG1-1, whole genome shotgun sequence.</title>
        <authorList>
            <person name="Tuo L."/>
        </authorList>
    </citation>
    <scope>NUCLEOTIDE SEQUENCE [LARGE SCALE GENOMIC DNA]</scope>
    <source>
        <strain evidence="10 11">M5HDSG1-1</strain>
    </source>
</reference>
<evidence type="ECO:0000256" key="6">
    <source>
        <dbReference type="ARBA" id="ARBA00022989"/>
    </source>
</evidence>
<accession>A0A3S2X0H7</accession>
<evidence type="ECO:0000256" key="1">
    <source>
        <dbReference type="ARBA" id="ARBA00004651"/>
    </source>
</evidence>
<evidence type="ECO:0000313" key="11">
    <source>
        <dbReference type="Proteomes" id="UP000288024"/>
    </source>
</evidence>
<dbReference type="PANTHER" id="PTHR30614:SF0">
    <property type="entry name" value="L-CYSTINE TRANSPORT SYSTEM PERMEASE PROTEIN TCYL"/>
    <property type="match status" value="1"/>
</dbReference>
<feature type="transmembrane region" description="Helical" evidence="8">
    <location>
        <begin position="75"/>
        <end position="97"/>
    </location>
</feature>
<keyword evidence="2 8" id="KW-0813">Transport</keyword>
<protein>
    <submittedName>
        <fullName evidence="10">Amino acid ABC transporter permease</fullName>
    </submittedName>
</protein>
<evidence type="ECO:0000256" key="2">
    <source>
        <dbReference type="ARBA" id="ARBA00022448"/>
    </source>
</evidence>
<dbReference type="InterPro" id="IPR043429">
    <property type="entry name" value="ArtM/GltK/GlnP/TcyL/YhdX-like"/>
</dbReference>
<sequence length="224" mass="24525">MNAIWENIVDFMPSLLQGTVITIELTILSLILSLILGLIVALGRLSKNKVINRICSIYISIVRGTPLLVQMMYVYFVFPSFGITLTAFQSAIIALSFNEGGYLAETFRAGIKAVPTGQMEAAKAVGMDYSKAMRRIILPQAFSNVLPAIGNSAIILIKNSSLAAVITVTEVMHQGNLLAASTYQNMLIFTLVAIIYWILHYPLAIAVNYLEKRGGKRNVTASQH</sequence>
<keyword evidence="3" id="KW-1003">Cell membrane</keyword>
<dbReference type="InterPro" id="IPR010065">
    <property type="entry name" value="AA_ABC_transptr_permease_3TM"/>
</dbReference>
<dbReference type="RefSeq" id="WP_127740530.1">
    <property type="nucleotide sequence ID" value="NZ_CP196003.1"/>
</dbReference>
<dbReference type="Gene3D" id="1.10.3720.10">
    <property type="entry name" value="MetI-like"/>
    <property type="match status" value="1"/>
</dbReference>
<organism evidence="10 11">
    <name type="scientific">Niallia taxi</name>
    <dbReference type="NCBI Taxonomy" id="2499688"/>
    <lineage>
        <taxon>Bacteria</taxon>
        <taxon>Bacillati</taxon>
        <taxon>Bacillota</taxon>
        <taxon>Bacilli</taxon>
        <taxon>Bacillales</taxon>
        <taxon>Bacillaceae</taxon>
        <taxon>Niallia</taxon>
    </lineage>
</organism>
<evidence type="ECO:0000256" key="8">
    <source>
        <dbReference type="RuleBase" id="RU363032"/>
    </source>
</evidence>
<dbReference type="NCBIfam" id="TIGR01726">
    <property type="entry name" value="HEQRo_perm_3TM"/>
    <property type="match status" value="1"/>
</dbReference>
<dbReference type="InterPro" id="IPR035906">
    <property type="entry name" value="MetI-like_sf"/>
</dbReference>
<dbReference type="GO" id="GO:0006865">
    <property type="term" value="P:amino acid transport"/>
    <property type="evidence" value="ECO:0007669"/>
    <property type="project" value="UniProtKB-KW"/>
</dbReference>
<proteinExistence type="inferred from homology"/>
<dbReference type="FunFam" id="1.10.3720.10:FF:000033">
    <property type="entry name" value="Polar amino acid ABC transporter permease"/>
    <property type="match status" value="1"/>
</dbReference>
<dbReference type="AlphaFoldDB" id="A0A3S2X0H7"/>
<evidence type="ECO:0000259" key="9">
    <source>
        <dbReference type="PROSITE" id="PS50928"/>
    </source>
</evidence>
<dbReference type="PROSITE" id="PS50928">
    <property type="entry name" value="ABC_TM1"/>
    <property type="match status" value="1"/>
</dbReference>
<dbReference type="GO" id="GO:0043190">
    <property type="term" value="C:ATP-binding cassette (ABC) transporter complex"/>
    <property type="evidence" value="ECO:0007669"/>
    <property type="project" value="InterPro"/>
</dbReference>
<dbReference type="PANTHER" id="PTHR30614">
    <property type="entry name" value="MEMBRANE COMPONENT OF AMINO ACID ABC TRANSPORTER"/>
    <property type="match status" value="1"/>
</dbReference>
<dbReference type="Pfam" id="PF00528">
    <property type="entry name" value="BPD_transp_1"/>
    <property type="match status" value="1"/>
</dbReference>
<dbReference type="EMBL" id="RZTZ01000011">
    <property type="protein sequence ID" value="RVT58878.1"/>
    <property type="molecule type" value="Genomic_DNA"/>
</dbReference>
<keyword evidence="11" id="KW-1185">Reference proteome</keyword>
<dbReference type="InterPro" id="IPR000515">
    <property type="entry name" value="MetI-like"/>
</dbReference>
<name>A0A3S2X0H7_9BACI</name>
<dbReference type="GeneID" id="87618271"/>
<evidence type="ECO:0000256" key="3">
    <source>
        <dbReference type="ARBA" id="ARBA00022475"/>
    </source>
</evidence>
<dbReference type="Proteomes" id="UP000288024">
    <property type="component" value="Unassembled WGS sequence"/>
</dbReference>
<evidence type="ECO:0000256" key="7">
    <source>
        <dbReference type="ARBA" id="ARBA00023136"/>
    </source>
</evidence>
<gene>
    <name evidence="10" type="ORF">EM808_21215</name>
</gene>
<feature type="transmembrane region" description="Helical" evidence="8">
    <location>
        <begin position="20"/>
        <end position="43"/>
    </location>
</feature>
<evidence type="ECO:0000256" key="4">
    <source>
        <dbReference type="ARBA" id="ARBA00022692"/>
    </source>
</evidence>
<evidence type="ECO:0000313" key="10">
    <source>
        <dbReference type="EMBL" id="RVT58878.1"/>
    </source>
</evidence>
<dbReference type="CDD" id="cd06261">
    <property type="entry name" value="TM_PBP2"/>
    <property type="match status" value="1"/>
</dbReference>